<accession>A0A8V5G4L4</accession>
<dbReference type="InterPro" id="IPR036034">
    <property type="entry name" value="PDZ_sf"/>
</dbReference>
<dbReference type="InterPro" id="IPR001478">
    <property type="entry name" value="PDZ"/>
</dbReference>
<dbReference type="SMART" id="SM00228">
    <property type="entry name" value="PDZ"/>
    <property type="match status" value="1"/>
</dbReference>
<accession>A0A8C6JUD8</accession>
<dbReference type="PANTHER" id="PTHR46900">
    <property type="entry name" value="TYROSINE-PROTEIN PHOSPHATASE NON-RECEPTOR TYPE 13"/>
    <property type="match status" value="1"/>
</dbReference>
<proteinExistence type="predicted"/>
<dbReference type="PANTHER" id="PTHR46900:SF4">
    <property type="entry name" value="FERM AND PDZ DOMAIN CONTAINING 2"/>
    <property type="match status" value="1"/>
</dbReference>
<feature type="region of interest" description="Disordered" evidence="1">
    <location>
        <begin position="163"/>
        <end position="212"/>
    </location>
</feature>
<dbReference type="Ensembl" id="ENSMUNT00000021046.2">
    <property type="protein sequence ID" value="ENSMUNP00000018324.2"/>
    <property type="gene ID" value="ENSMUNG00000014021.2"/>
</dbReference>
<dbReference type="AlphaFoldDB" id="A0A8C6JUD8"/>
<feature type="compositionally biased region" description="Acidic residues" evidence="1">
    <location>
        <begin position="191"/>
        <end position="206"/>
    </location>
</feature>
<reference evidence="2" key="1">
    <citation type="submission" date="2020-03" db="EMBL/GenBank/DDBJ databases">
        <title>Melopsittacus undulatus (budgerigar) genome, bMelUnd1, maternal haplotype with Z.</title>
        <authorList>
            <person name="Gedman G."/>
            <person name="Mountcastle J."/>
            <person name="Haase B."/>
            <person name="Formenti G."/>
            <person name="Wright T."/>
            <person name="Apodaca J."/>
            <person name="Pelan S."/>
            <person name="Chow W."/>
            <person name="Rhie A."/>
            <person name="Howe K."/>
            <person name="Fedrigo O."/>
            <person name="Jarvis E.D."/>
        </authorList>
    </citation>
    <scope>NUCLEOTIDE SEQUENCE [LARGE SCALE GENOMIC DNA]</scope>
</reference>
<dbReference type="Pfam" id="PF00595">
    <property type="entry name" value="PDZ"/>
    <property type="match status" value="1"/>
</dbReference>
<keyword evidence="3" id="KW-1185">Reference proteome</keyword>
<reference evidence="2" key="3">
    <citation type="submission" date="2025-09" db="UniProtKB">
        <authorList>
            <consortium name="Ensembl"/>
        </authorList>
    </citation>
    <scope>IDENTIFICATION</scope>
</reference>
<dbReference type="InterPro" id="IPR052074">
    <property type="entry name" value="NonRcpt_TyrProt_Phosphatase"/>
</dbReference>
<dbReference type="Proteomes" id="UP000694405">
    <property type="component" value="Chromosome 4"/>
</dbReference>
<feature type="compositionally biased region" description="Polar residues" evidence="1">
    <location>
        <begin position="163"/>
        <end position="175"/>
    </location>
</feature>
<evidence type="ECO:0000313" key="2">
    <source>
        <dbReference type="Ensembl" id="ENSMUNP00000018324.2"/>
    </source>
</evidence>
<organism evidence="2 3">
    <name type="scientific">Melopsittacus undulatus</name>
    <name type="common">Budgerigar</name>
    <name type="synonym">Psittacus undulatus</name>
    <dbReference type="NCBI Taxonomy" id="13146"/>
    <lineage>
        <taxon>Eukaryota</taxon>
        <taxon>Metazoa</taxon>
        <taxon>Chordata</taxon>
        <taxon>Craniata</taxon>
        <taxon>Vertebrata</taxon>
        <taxon>Euteleostomi</taxon>
        <taxon>Archelosauria</taxon>
        <taxon>Archosauria</taxon>
        <taxon>Dinosauria</taxon>
        <taxon>Saurischia</taxon>
        <taxon>Theropoda</taxon>
        <taxon>Coelurosauria</taxon>
        <taxon>Aves</taxon>
        <taxon>Neognathae</taxon>
        <taxon>Neoaves</taxon>
        <taxon>Telluraves</taxon>
        <taxon>Australaves</taxon>
        <taxon>Psittaciformes</taxon>
        <taxon>Psittaculidae</taxon>
        <taxon>Melopsittacus</taxon>
    </lineage>
</organism>
<protein>
    <submittedName>
        <fullName evidence="2">Uncharacterized protein</fullName>
    </submittedName>
</protein>
<dbReference type="SUPFAM" id="SSF50156">
    <property type="entry name" value="PDZ domain-like"/>
    <property type="match status" value="1"/>
</dbReference>
<dbReference type="Gene3D" id="2.30.42.10">
    <property type="match status" value="1"/>
</dbReference>
<name>A0A8C6JUD8_MELUD</name>
<dbReference type="PROSITE" id="PS50106">
    <property type="entry name" value="PDZ"/>
    <property type="match status" value="1"/>
</dbReference>
<evidence type="ECO:0000256" key="1">
    <source>
        <dbReference type="SAM" id="MobiDB-lite"/>
    </source>
</evidence>
<evidence type="ECO:0000313" key="3">
    <source>
        <dbReference type="Proteomes" id="UP000694405"/>
    </source>
</evidence>
<sequence>TSSFPFFPILCGITHKQAVEHLKKSGQIAKLVLERGSYQSAEPCLTASERKDDQCAVVSVATSFTDDIKDYCFLTDGNIFEVKLTKNLGGLGFSVLQMEGDGCEHLGGSIIRIKRLFPGQPAEENGKIEVGDIILAVNGKPIQGLLYQVPVTLTFLTELGNSMDQSTSDGGSTSPDLEDCLDSPVAADFGEPPEEDSSTYEEQEAELPEKPIQKLMTSREHFYKHLWKFHQEAASSEVFHSLEEEMKENCYSPCEFGRAKR</sequence>
<reference evidence="2" key="2">
    <citation type="submission" date="2025-08" db="UniProtKB">
        <authorList>
            <consortium name="Ensembl"/>
        </authorList>
    </citation>
    <scope>IDENTIFICATION</scope>
</reference>